<evidence type="ECO:0000256" key="7">
    <source>
        <dbReference type="SAM" id="Phobius"/>
    </source>
</evidence>
<feature type="region of interest" description="Disordered" evidence="6">
    <location>
        <begin position="296"/>
        <end position="389"/>
    </location>
</feature>
<evidence type="ECO:0000256" key="1">
    <source>
        <dbReference type="ARBA" id="ARBA00004651"/>
    </source>
</evidence>
<protein>
    <recommendedName>
        <fullName evidence="10">Cytochrome c oxidase assembly protein</fullName>
    </recommendedName>
</protein>
<keyword evidence="9" id="KW-1185">Reference proteome</keyword>
<dbReference type="EMBL" id="BAAAQN010000012">
    <property type="protein sequence ID" value="GAA2026167.1"/>
    <property type="molecule type" value="Genomic_DNA"/>
</dbReference>
<dbReference type="Proteomes" id="UP001500751">
    <property type="component" value="Unassembled WGS sequence"/>
</dbReference>
<evidence type="ECO:0000256" key="4">
    <source>
        <dbReference type="ARBA" id="ARBA00022989"/>
    </source>
</evidence>
<organism evidence="8 9">
    <name type="scientific">Catenulispora yoronensis</name>
    <dbReference type="NCBI Taxonomy" id="450799"/>
    <lineage>
        <taxon>Bacteria</taxon>
        <taxon>Bacillati</taxon>
        <taxon>Actinomycetota</taxon>
        <taxon>Actinomycetes</taxon>
        <taxon>Catenulisporales</taxon>
        <taxon>Catenulisporaceae</taxon>
        <taxon>Catenulispora</taxon>
    </lineage>
</organism>
<reference evidence="9" key="1">
    <citation type="journal article" date="2019" name="Int. J. Syst. Evol. Microbiol.">
        <title>The Global Catalogue of Microorganisms (GCM) 10K type strain sequencing project: providing services to taxonomists for standard genome sequencing and annotation.</title>
        <authorList>
            <consortium name="The Broad Institute Genomics Platform"/>
            <consortium name="The Broad Institute Genome Sequencing Center for Infectious Disease"/>
            <person name="Wu L."/>
            <person name="Ma J."/>
        </authorList>
    </citation>
    <scope>NUCLEOTIDE SEQUENCE [LARGE SCALE GENOMIC DNA]</scope>
    <source>
        <strain evidence="9">JCM 16014</strain>
    </source>
</reference>
<evidence type="ECO:0000256" key="2">
    <source>
        <dbReference type="ARBA" id="ARBA00022475"/>
    </source>
</evidence>
<feature type="transmembrane region" description="Helical" evidence="7">
    <location>
        <begin position="60"/>
        <end position="81"/>
    </location>
</feature>
<keyword evidence="4 7" id="KW-1133">Transmembrane helix</keyword>
<sequence>MVTPALTTVPMPAPLTGSAVATEWRWNPYVLAALVLIAGLYVAGTMRVRRRGESWPVHRTVVFGLGLALFGWTTMSFLGVYQQVLFWPRAVQIITLLMVVPLFLALGAPVLLAVEGGPRWLAVAIRRVLATRVAVLVTFPAVVSLVFLMTPFTVYFTPVYEDTLRSRGAGWVLSFALTGLGFFYYWTRLRLDPVPKEYPHLVSVWITFAEAIADGALGLTLMMGHHLVAGDWYTALDRSWGPTPKQDQVWGGGALWLLGDLAGVPFIGALWRRMFNEDRVRATEVDAELDALEAAGGSSGAGSGVASGSGSGSGSRSGSGSGSDSDFGSDLGSGFASGLGSDADSGSNAGSSSVVLDAQDRVSISHTSSSGASASSPDEEAKRSRPWWETDPVLGRRYGFQEDD</sequence>
<keyword evidence="5 7" id="KW-0472">Membrane</keyword>
<dbReference type="Pfam" id="PF09678">
    <property type="entry name" value="Caa3_CtaG"/>
    <property type="match status" value="1"/>
</dbReference>
<feature type="compositionally biased region" description="Low complexity" evidence="6">
    <location>
        <begin position="364"/>
        <end position="376"/>
    </location>
</feature>
<keyword evidence="2" id="KW-1003">Cell membrane</keyword>
<evidence type="ECO:0000313" key="8">
    <source>
        <dbReference type="EMBL" id="GAA2026167.1"/>
    </source>
</evidence>
<evidence type="ECO:0000256" key="5">
    <source>
        <dbReference type="ARBA" id="ARBA00023136"/>
    </source>
</evidence>
<evidence type="ECO:0008006" key="10">
    <source>
        <dbReference type="Google" id="ProtNLM"/>
    </source>
</evidence>
<feature type="transmembrane region" description="Helical" evidence="7">
    <location>
        <begin position="198"/>
        <end position="229"/>
    </location>
</feature>
<feature type="compositionally biased region" description="Gly residues" evidence="6">
    <location>
        <begin position="297"/>
        <end position="321"/>
    </location>
</feature>
<accession>A0ABP5FGJ0</accession>
<proteinExistence type="predicted"/>
<keyword evidence="3 7" id="KW-0812">Transmembrane</keyword>
<evidence type="ECO:0000313" key="9">
    <source>
        <dbReference type="Proteomes" id="UP001500751"/>
    </source>
</evidence>
<feature type="transmembrane region" description="Helical" evidence="7">
    <location>
        <begin position="29"/>
        <end position="48"/>
    </location>
</feature>
<comment type="subcellular location">
    <subcellularLocation>
        <location evidence="1">Cell membrane</location>
        <topology evidence="1">Multi-pass membrane protein</topology>
    </subcellularLocation>
</comment>
<feature type="transmembrane region" description="Helical" evidence="7">
    <location>
        <begin position="168"/>
        <end position="186"/>
    </location>
</feature>
<dbReference type="RefSeq" id="WP_344665776.1">
    <property type="nucleotide sequence ID" value="NZ_BAAAQN010000012.1"/>
</dbReference>
<evidence type="ECO:0000256" key="3">
    <source>
        <dbReference type="ARBA" id="ARBA00022692"/>
    </source>
</evidence>
<dbReference type="InterPro" id="IPR019108">
    <property type="entry name" value="Caa3_assmbl_CtaG-rel"/>
</dbReference>
<gene>
    <name evidence="8" type="ORF">GCM10009839_25670</name>
</gene>
<feature type="transmembrane region" description="Helical" evidence="7">
    <location>
        <begin position="133"/>
        <end position="156"/>
    </location>
</feature>
<evidence type="ECO:0000256" key="6">
    <source>
        <dbReference type="SAM" id="MobiDB-lite"/>
    </source>
</evidence>
<feature type="compositionally biased region" description="Basic and acidic residues" evidence="6">
    <location>
        <begin position="379"/>
        <end position="388"/>
    </location>
</feature>
<feature type="compositionally biased region" description="Low complexity" evidence="6">
    <location>
        <begin position="322"/>
        <end position="353"/>
    </location>
</feature>
<feature type="transmembrane region" description="Helical" evidence="7">
    <location>
        <begin position="249"/>
        <end position="271"/>
    </location>
</feature>
<comment type="caution">
    <text evidence="8">The sequence shown here is derived from an EMBL/GenBank/DDBJ whole genome shotgun (WGS) entry which is preliminary data.</text>
</comment>
<feature type="transmembrane region" description="Helical" evidence="7">
    <location>
        <begin position="93"/>
        <end position="112"/>
    </location>
</feature>
<name>A0ABP5FGJ0_9ACTN</name>